<keyword evidence="6" id="KW-0004">4Fe-4S</keyword>
<evidence type="ECO:0000256" key="16">
    <source>
        <dbReference type="SAM" id="Phobius"/>
    </source>
</evidence>
<dbReference type="EC" id="2.7.13.3" evidence="4"/>
<feature type="transmembrane region" description="Helical" evidence="16">
    <location>
        <begin position="123"/>
        <end position="141"/>
    </location>
</feature>
<dbReference type="SMART" id="SM00387">
    <property type="entry name" value="HATPase_c"/>
    <property type="match status" value="1"/>
</dbReference>
<keyword evidence="19" id="KW-1185">Reference proteome</keyword>
<dbReference type="GO" id="GO:0016301">
    <property type="term" value="F:kinase activity"/>
    <property type="evidence" value="ECO:0007669"/>
    <property type="project" value="UniProtKB-KW"/>
</dbReference>
<accession>A0ABU2H784</accession>
<evidence type="ECO:0000256" key="7">
    <source>
        <dbReference type="ARBA" id="ARBA00022490"/>
    </source>
</evidence>
<dbReference type="Gene3D" id="1.20.5.1930">
    <property type="match status" value="1"/>
</dbReference>
<organism evidence="18 19">
    <name type="scientific">Lipingzhangella rawalii</name>
    <dbReference type="NCBI Taxonomy" id="2055835"/>
    <lineage>
        <taxon>Bacteria</taxon>
        <taxon>Bacillati</taxon>
        <taxon>Actinomycetota</taxon>
        <taxon>Actinomycetes</taxon>
        <taxon>Streptosporangiales</taxon>
        <taxon>Nocardiopsidaceae</taxon>
        <taxon>Lipingzhangella</taxon>
    </lineage>
</organism>
<evidence type="ECO:0000256" key="9">
    <source>
        <dbReference type="ARBA" id="ARBA00022723"/>
    </source>
</evidence>
<dbReference type="Proteomes" id="UP001250214">
    <property type="component" value="Unassembled WGS sequence"/>
</dbReference>
<dbReference type="Pfam" id="PF02518">
    <property type="entry name" value="HATPase_c"/>
    <property type="match status" value="1"/>
</dbReference>
<keyword evidence="16" id="KW-1133">Transmembrane helix</keyword>
<feature type="domain" description="Histidine kinase" evidence="17">
    <location>
        <begin position="325"/>
        <end position="423"/>
    </location>
</feature>
<dbReference type="EMBL" id="JAVLVT010000005">
    <property type="protein sequence ID" value="MDS1271161.1"/>
    <property type="molecule type" value="Genomic_DNA"/>
</dbReference>
<keyword evidence="10 18" id="KW-0418">Kinase</keyword>
<keyword evidence="13" id="KW-0411">Iron-sulfur</keyword>
<keyword evidence="8" id="KW-0808">Transferase</keyword>
<evidence type="ECO:0000256" key="14">
    <source>
        <dbReference type="ARBA" id="ARBA00024827"/>
    </source>
</evidence>
<evidence type="ECO:0000256" key="4">
    <source>
        <dbReference type="ARBA" id="ARBA00012438"/>
    </source>
</evidence>
<comment type="function">
    <text evidence="14">Member of the two-component regulatory system NreB/NreC involved in the control of dissimilatory nitrate/nitrite reduction in response to oxygen. NreB functions as a direct oxygen sensor histidine kinase which is autophosphorylated, in the absence of oxygen, probably at the conserved histidine residue, and transfers its phosphate group probably to a conserved aspartate residue of NreC. NreB/NreC activates the expression of the nitrate (narGHJI) and nitrite (nir) reductase operons, as well as the putative nitrate transporter gene narT.</text>
</comment>
<keyword evidence="12" id="KW-0902">Two-component regulatory system</keyword>
<protein>
    <recommendedName>
        <fullName evidence="5">Oxygen sensor histidine kinase NreB</fullName>
        <ecNumber evidence="4">2.7.13.3</ecNumber>
    </recommendedName>
    <alternativeName>
        <fullName evidence="15">Nitrogen regulation protein B</fullName>
    </alternativeName>
</protein>
<evidence type="ECO:0000256" key="2">
    <source>
        <dbReference type="ARBA" id="ARBA00001966"/>
    </source>
</evidence>
<evidence type="ECO:0000256" key="13">
    <source>
        <dbReference type="ARBA" id="ARBA00023014"/>
    </source>
</evidence>
<dbReference type="InterPro" id="IPR005467">
    <property type="entry name" value="His_kinase_dom"/>
</dbReference>
<evidence type="ECO:0000256" key="3">
    <source>
        <dbReference type="ARBA" id="ARBA00004496"/>
    </source>
</evidence>
<evidence type="ECO:0000313" key="18">
    <source>
        <dbReference type="EMBL" id="MDS1271161.1"/>
    </source>
</evidence>
<dbReference type="PANTHER" id="PTHR24421">
    <property type="entry name" value="NITRATE/NITRITE SENSOR PROTEIN NARX-RELATED"/>
    <property type="match status" value="1"/>
</dbReference>
<dbReference type="InterPro" id="IPR011712">
    <property type="entry name" value="Sig_transdc_His_kin_sub3_dim/P"/>
</dbReference>
<sequence length="429" mass="45612">MVSGWQPAVGQLSAGSTTVLRSLRVALHTAFFMLVAVAVVRLFTVHPMGPHTWAAAGGAVALVVLYTAGALVRRWRPSRGWALVWLAAVTAVWALLLAHNPDFSWVAFPLFFLHLYLLRGLHALVAVGVITTAVVLAQVWHVQQVSIPIVLGPALGAGCAVVLAVGYAVLYRENEHRRQLIEDLTRTQDELARSQHTAGVLAERARLAREIHDTLAQGLSSIVLLLRTAERDREAGGVGNRGDAGERAVGKIEASAAVEPLREARQAAEANLAEARRFVRALTPPDLEHDTLPQALERLCARVGREAGIDCRFHLVGAVATLPRGHEIALLRAAQASLANVRAHARANGAVVTLAFLDTEVTLDVVDNGVGFEPGQPPTAGDDTTGYGLSALRERTAVLGGELTVESTVGAGTAVAVRLPLAEGWEVPD</sequence>
<evidence type="ECO:0000313" key="19">
    <source>
        <dbReference type="Proteomes" id="UP001250214"/>
    </source>
</evidence>
<comment type="cofactor">
    <cofactor evidence="2">
        <name>[4Fe-4S] cluster</name>
        <dbReference type="ChEBI" id="CHEBI:49883"/>
    </cofactor>
</comment>
<dbReference type="Gene3D" id="3.30.565.10">
    <property type="entry name" value="Histidine kinase-like ATPase, C-terminal domain"/>
    <property type="match status" value="1"/>
</dbReference>
<evidence type="ECO:0000256" key="8">
    <source>
        <dbReference type="ARBA" id="ARBA00022679"/>
    </source>
</evidence>
<comment type="catalytic activity">
    <reaction evidence="1">
        <text>ATP + protein L-histidine = ADP + protein N-phospho-L-histidine.</text>
        <dbReference type="EC" id="2.7.13.3"/>
    </reaction>
</comment>
<gene>
    <name evidence="18" type="ORF">RIF23_12735</name>
</gene>
<evidence type="ECO:0000256" key="1">
    <source>
        <dbReference type="ARBA" id="ARBA00000085"/>
    </source>
</evidence>
<feature type="transmembrane region" description="Helical" evidence="16">
    <location>
        <begin position="50"/>
        <end position="68"/>
    </location>
</feature>
<evidence type="ECO:0000256" key="10">
    <source>
        <dbReference type="ARBA" id="ARBA00022777"/>
    </source>
</evidence>
<dbReference type="PANTHER" id="PTHR24421:SF62">
    <property type="entry name" value="SENSORY TRANSDUCTION HISTIDINE KINASE"/>
    <property type="match status" value="1"/>
</dbReference>
<feature type="transmembrane region" description="Helical" evidence="16">
    <location>
        <begin position="147"/>
        <end position="170"/>
    </location>
</feature>
<dbReference type="SUPFAM" id="SSF55874">
    <property type="entry name" value="ATPase domain of HSP90 chaperone/DNA topoisomerase II/histidine kinase"/>
    <property type="match status" value="1"/>
</dbReference>
<feature type="transmembrane region" description="Helical" evidence="16">
    <location>
        <begin position="80"/>
        <end position="97"/>
    </location>
</feature>
<proteinExistence type="predicted"/>
<evidence type="ECO:0000256" key="12">
    <source>
        <dbReference type="ARBA" id="ARBA00023012"/>
    </source>
</evidence>
<dbReference type="CDD" id="cd16917">
    <property type="entry name" value="HATPase_UhpB-NarQ-NarX-like"/>
    <property type="match status" value="1"/>
</dbReference>
<evidence type="ECO:0000256" key="11">
    <source>
        <dbReference type="ARBA" id="ARBA00023004"/>
    </source>
</evidence>
<keyword evidence="16" id="KW-0812">Transmembrane</keyword>
<name>A0ABU2H784_9ACTN</name>
<keyword evidence="11" id="KW-0408">Iron</keyword>
<evidence type="ECO:0000256" key="15">
    <source>
        <dbReference type="ARBA" id="ARBA00030800"/>
    </source>
</evidence>
<dbReference type="InterPro" id="IPR003594">
    <property type="entry name" value="HATPase_dom"/>
</dbReference>
<evidence type="ECO:0000256" key="5">
    <source>
        <dbReference type="ARBA" id="ARBA00017322"/>
    </source>
</evidence>
<dbReference type="InterPro" id="IPR017205">
    <property type="entry name" value="Sig_transdc_His_kinase_ChrS"/>
</dbReference>
<dbReference type="PROSITE" id="PS50109">
    <property type="entry name" value="HIS_KIN"/>
    <property type="match status" value="1"/>
</dbReference>
<keyword evidence="9" id="KW-0479">Metal-binding</keyword>
<keyword evidence="16" id="KW-0472">Membrane</keyword>
<dbReference type="RefSeq" id="WP_310912703.1">
    <property type="nucleotide sequence ID" value="NZ_JAVLVT010000005.1"/>
</dbReference>
<dbReference type="PRINTS" id="PR00344">
    <property type="entry name" value="BCTRLSENSOR"/>
</dbReference>
<reference evidence="19" key="1">
    <citation type="submission" date="2023-07" db="EMBL/GenBank/DDBJ databases">
        <title>Novel species in the genus Lipingzhangella isolated from Sambhar Salt Lake.</title>
        <authorList>
            <person name="Jiya N."/>
            <person name="Kajale S."/>
            <person name="Sharma A."/>
        </authorList>
    </citation>
    <scope>NUCLEOTIDE SEQUENCE [LARGE SCALE GENOMIC DNA]</scope>
    <source>
        <strain evidence="19">LS1_29</strain>
    </source>
</reference>
<keyword evidence="7" id="KW-0963">Cytoplasm</keyword>
<comment type="caution">
    <text evidence="18">The sequence shown here is derived from an EMBL/GenBank/DDBJ whole genome shotgun (WGS) entry which is preliminary data.</text>
</comment>
<dbReference type="PIRSF" id="PIRSF037434">
    <property type="entry name" value="STHK_ChrS"/>
    <property type="match status" value="1"/>
</dbReference>
<dbReference type="Pfam" id="PF07730">
    <property type="entry name" value="HisKA_3"/>
    <property type="match status" value="1"/>
</dbReference>
<dbReference type="InterPro" id="IPR050482">
    <property type="entry name" value="Sensor_HK_TwoCompSys"/>
</dbReference>
<dbReference type="InterPro" id="IPR036890">
    <property type="entry name" value="HATPase_C_sf"/>
</dbReference>
<comment type="subcellular location">
    <subcellularLocation>
        <location evidence="3">Cytoplasm</location>
    </subcellularLocation>
</comment>
<evidence type="ECO:0000256" key="6">
    <source>
        <dbReference type="ARBA" id="ARBA00022485"/>
    </source>
</evidence>
<evidence type="ECO:0000259" key="17">
    <source>
        <dbReference type="PROSITE" id="PS50109"/>
    </source>
</evidence>
<dbReference type="InterPro" id="IPR004358">
    <property type="entry name" value="Sig_transdc_His_kin-like_C"/>
</dbReference>
<feature type="transmembrane region" description="Helical" evidence="16">
    <location>
        <begin position="25"/>
        <end position="44"/>
    </location>
</feature>